<dbReference type="Pfam" id="PF00483">
    <property type="entry name" value="NTP_transferase"/>
    <property type="match status" value="1"/>
</dbReference>
<dbReference type="eggNOG" id="COG0517">
    <property type="taxonomic scope" value="Bacteria"/>
</dbReference>
<dbReference type="HOGENOM" id="CLU_045375_0_0_9"/>
<dbReference type="InterPro" id="IPR046342">
    <property type="entry name" value="CBS_dom_sf"/>
</dbReference>
<protein>
    <submittedName>
        <fullName evidence="2">Nucleoside-diphosphate-sugar pyrophosphorylase family protein</fullName>
    </submittedName>
</protein>
<gene>
    <name evidence="2" type="ordered locus">Desdi_3211</name>
</gene>
<name>L0FC76_DESDL</name>
<evidence type="ECO:0000259" key="1">
    <source>
        <dbReference type="Pfam" id="PF00483"/>
    </source>
</evidence>
<dbReference type="InterPro" id="IPR050486">
    <property type="entry name" value="Mannose-1P_guanyltransferase"/>
</dbReference>
<sequence>MVAVNIKDILINEENTMIEAMQALDKAAQKVLFVEKDEKLIAALTDGDIRRWILKKGNLDARVKDIANYNPKFIYERDSSTARDYMRRKSVEALPVVDKNMKIISVMLWNDKEIATKRVLNIPVVIMAGGLGTRLYPYTKILPKPLIPIGDIPIAEHIINRFNDYGCKDFFLIVNHKKNMIKAYFNEIERDYEVTYIEEDKPLGTGGGLSLLKGQIETTFILSNCDILIEEDYEKMYLYHKKEKNLITMVCSLKNIKIPYGVIKIGEHGEIDSMKEKPELSFFTNTGCYIVEPKVIEELDTDTDIGFPDIIEKYKKSGEKVGVYPISENSWMDMGQLDEMEEMRKKIEDKEESKDRSIR</sequence>
<dbReference type="Gene3D" id="3.10.580.10">
    <property type="entry name" value="CBS-domain"/>
    <property type="match status" value="1"/>
</dbReference>
<reference evidence="3" key="1">
    <citation type="submission" date="2012-02" db="EMBL/GenBank/DDBJ databases">
        <title>Complete sequence of Desulfitobacterium dichloroeliminans LMG P-21439.</title>
        <authorList>
            <person name="Lucas S."/>
            <person name="Han J."/>
            <person name="Lapidus A."/>
            <person name="Cheng J.-F."/>
            <person name="Goodwin L."/>
            <person name="Pitluck S."/>
            <person name="Peters L."/>
            <person name="Ovchinnikova G."/>
            <person name="Teshima H."/>
            <person name="Detter J.C."/>
            <person name="Han C."/>
            <person name="Tapia R."/>
            <person name="Land M."/>
            <person name="Hauser L."/>
            <person name="Kyrpides N."/>
            <person name="Ivanova N."/>
            <person name="Pagani I."/>
            <person name="Kruse T."/>
            <person name="de Vos W.M."/>
            <person name="Boon N."/>
            <person name="Smidt H."/>
            <person name="Woyke T."/>
        </authorList>
    </citation>
    <scope>NUCLEOTIDE SEQUENCE [LARGE SCALE GENOMIC DNA]</scope>
    <source>
        <strain evidence="3">LMG P-21439 / DCA1</strain>
    </source>
</reference>
<feature type="domain" description="Nucleotidyl transferase" evidence="1">
    <location>
        <begin position="125"/>
        <end position="349"/>
    </location>
</feature>
<dbReference type="STRING" id="871963.Desdi_3211"/>
<dbReference type="InterPro" id="IPR029044">
    <property type="entry name" value="Nucleotide-diphossugar_trans"/>
</dbReference>
<dbReference type="AlphaFoldDB" id="L0FC76"/>
<accession>L0FC76</accession>
<organism evidence="2 3">
    <name type="scientific">Desulfitobacterium dichloroeliminans (strain LMG P-21439 / DCA1)</name>
    <dbReference type="NCBI Taxonomy" id="871963"/>
    <lineage>
        <taxon>Bacteria</taxon>
        <taxon>Bacillati</taxon>
        <taxon>Bacillota</taxon>
        <taxon>Clostridia</taxon>
        <taxon>Eubacteriales</taxon>
        <taxon>Desulfitobacteriaceae</taxon>
        <taxon>Desulfitobacterium</taxon>
    </lineage>
</organism>
<dbReference type="EMBL" id="CP003344">
    <property type="protein sequence ID" value="AGA70605.1"/>
    <property type="molecule type" value="Genomic_DNA"/>
</dbReference>
<dbReference type="Gene3D" id="3.90.550.10">
    <property type="entry name" value="Spore Coat Polysaccharide Biosynthesis Protein SpsA, Chain A"/>
    <property type="match status" value="1"/>
</dbReference>
<dbReference type="SUPFAM" id="SSF53448">
    <property type="entry name" value="Nucleotide-diphospho-sugar transferases"/>
    <property type="match status" value="1"/>
</dbReference>
<dbReference type="Proteomes" id="UP000010797">
    <property type="component" value="Chromosome"/>
</dbReference>
<evidence type="ECO:0000313" key="3">
    <source>
        <dbReference type="Proteomes" id="UP000010797"/>
    </source>
</evidence>
<dbReference type="eggNOG" id="COG1208">
    <property type="taxonomic scope" value="Bacteria"/>
</dbReference>
<dbReference type="InterPro" id="IPR005835">
    <property type="entry name" value="NTP_transferase_dom"/>
</dbReference>
<proteinExistence type="predicted"/>
<dbReference type="PANTHER" id="PTHR22572">
    <property type="entry name" value="SUGAR-1-PHOSPHATE GUANYL TRANSFERASE"/>
    <property type="match status" value="1"/>
</dbReference>
<keyword evidence="3" id="KW-1185">Reference proteome</keyword>
<evidence type="ECO:0000313" key="2">
    <source>
        <dbReference type="EMBL" id="AGA70605.1"/>
    </source>
</evidence>
<dbReference type="KEGG" id="ddl:Desdi_3211"/>